<dbReference type="AlphaFoldDB" id="A0A1G6LC34"/>
<dbReference type="Proteomes" id="UP000199034">
    <property type="component" value="Unassembled WGS sequence"/>
</dbReference>
<dbReference type="STRING" id="1045774.SAMN05421872_102196"/>
<protein>
    <submittedName>
        <fullName evidence="1">Uncharacterized protein</fullName>
    </submittedName>
</protein>
<reference evidence="1 2" key="1">
    <citation type="submission" date="2016-10" db="EMBL/GenBank/DDBJ databases">
        <authorList>
            <person name="de Groot N.N."/>
        </authorList>
    </citation>
    <scope>NUCLEOTIDE SEQUENCE [LARGE SCALE GENOMIC DNA]</scope>
    <source>
        <strain evidence="1 2">CGMCC 4.6858</strain>
    </source>
</reference>
<sequence length="175" mass="18973">MAIPLLNPISVLDQTVRQALGLLPRATALVSGAEALLADVRRLLDRIEATRADAGFVIAAVDETRERVDLLLGSVQGPVERLLPLLERLAETTDPREVDAMVDLIDRLPVIADAVQADVIPMLRTLSSVAPDLHDLLDVSRELNEMLAKLPGMGRIKRKVDEEQELEAATPPAAP</sequence>
<proteinExistence type="predicted"/>
<dbReference type="OrthoDB" id="4774719at2"/>
<dbReference type="EMBL" id="FMZM01000002">
    <property type="protein sequence ID" value="SDC40839.1"/>
    <property type="molecule type" value="Genomic_DNA"/>
</dbReference>
<dbReference type="RefSeq" id="WP_090851346.1">
    <property type="nucleotide sequence ID" value="NZ_FMZM01000002.1"/>
</dbReference>
<evidence type="ECO:0000313" key="2">
    <source>
        <dbReference type="Proteomes" id="UP000199034"/>
    </source>
</evidence>
<accession>A0A1G6LC34</accession>
<keyword evidence="2" id="KW-1185">Reference proteome</keyword>
<gene>
    <name evidence="1" type="ORF">SAMN05421872_102196</name>
</gene>
<organism evidence="1 2">
    <name type="scientific">Nocardioides lianchengensis</name>
    <dbReference type="NCBI Taxonomy" id="1045774"/>
    <lineage>
        <taxon>Bacteria</taxon>
        <taxon>Bacillati</taxon>
        <taxon>Actinomycetota</taxon>
        <taxon>Actinomycetes</taxon>
        <taxon>Propionibacteriales</taxon>
        <taxon>Nocardioidaceae</taxon>
        <taxon>Nocardioides</taxon>
    </lineage>
</organism>
<name>A0A1G6LC34_9ACTN</name>
<evidence type="ECO:0000313" key="1">
    <source>
        <dbReference type="EMBL" id="SDC40839.1"/>
    </source>
</evidence>